<dbReference type="SUPFAM" id="SSF57701">
    <property type="entry name" value="Zn2/Cys6 DNA-binding domain"/>
    <property type="match status" value="1"/>
</dbReference>
<organism evidence="5 6">
    <name type="scientific">Acrodontium crateriforme</name>
    <dbReference type="NCBI Taxonomy" id="150365"/>
    <lineage>
        <taxon>Eukaryota</taxon>
        <taxon>Fungi</taxon>
        <taxon>Dikarya</taxon>
        <taxon>Ascomycota</taxon>
        <taxon>Pezizomycotina</taxon>
        <taxon>Dothideomycetes</taxon>
        <taxon>Dothideomycetidae</taxon>
        <taxon>Mycosphaerellales</taxon>
        <taxon>Teratosphaeriaceae</taxon>
        <taxon>Acrodontium</taxon>
    </lineage>
</organism>
<dbReference type="Pfam" id="PF00172">
    <property type="entry name" value="Zn_clus"/>
    <property type="match status" value="1"/>
</dbReference>
<evidence type="ECO:0000313" key="6">
    <source>
        <dbReference type="Proteomes" id="UP001303373"/>
    </source>
</evidence>
<dbReference type="PRINTS" id="PR00755">
    <property type="entry name" value="AFLATOXINBRP"/>
</dbReference>
<dbReference type="InterPro" id="IPR001138">
    <property type="entry name" value="Zn2Cys6_DnaBD"/>
</dbReference>
<protein>
    <recommendedName>
        <fullName evidence="4">Zn(2)-C6 fungal-type domain-containing protein</fullName>
    </recommendedName>
</protein>
<dbReference type="InterPro" id="IPR036864">
    <property type="entry name" value="Zn2-C6_fun-type_DNA-bd_sf"/>
</dbReference>
<dbReference type="GO" id="GO:0000976">
    <property type="term" value="F:transcription cis-regulatory region binding"/>
    <property type="evidence" value="ECO:0007669"/>
    <property type="project" value="TreeGrafter"/>
</dbReference>
<comment type="subcellular location">
    <subcellularLocation>
        <location evidence="1">Nucleus</location>
    </subcellularLocation>
</comment>
<evidence type="ECO:0000259" key="4">
    <source>
        <dbReference type="PROSITE" id="PS50048"/>
    </source>
</evidence>
<dbReference type="GO" id="GO:0045944">
    <property type="term" value="P:positive regulation of transcription by RNA polymerase II"/>
    <property type="evidence" value="ECO:0007669"/>
    <property type="project" value="TreeGrafter"/>
</dbReference>
<dbReference type="PROSITE" id="PS50048">
    <property type="entry name" value="ZN2_CY6_FUNGAL_2"/>
    <property type="match status" value="1"/>
</dbReference>
<dbReference type="Pfam" id="PF11951">
    <property type="entry name" value="Fungal_trans_2"/>
    <property type="match status" value="1"/>
</dbReference>
<keyword evidence="2" id="KW-0539">Nucleus</keyword>
<evidence type="ECO:0000313" key="5">
    <source>
        <dbReference type="EMBL" id="WPH01369.1"/>
    </source>
</evidence>
<dbReference type="GO" id="GO:0000981">
    <property type="term" value="F:DNA-binding transcription factor activity, RNA polymerase II-specific"/>
    <property type="evidence" value="ECO:0007669"/>
    <property type="project" value="InterPro"/>
</dbReference>
<dbReference type="Proteomes" id="UP001303373">
    <property type="component" value="Chromosome 6"/>
</dbReference>
<reference evidence="5 6" key="1">
    <citation type="submission" date="2023-11" db="EMBL/GenBank/DDBJ databases">
        <title>An acidophilic fungus is an integral part of prey digestion in a carnivorous sundew plant.</title>
        <authorList>
            <person name="Tsai I.J."/>
        </authorList>
    </citation>
    <scope>NUCLEOTIDE SEQUENCE [LARGE SCALE GENOMIC DNA]</scope>
    <source>
        <strain evidence="5">169a</strain>
    </source>
</reference>
<dbReference type="EMBL" id="CP138585">
    <property type="protein sequence ID" value="WPH01369.1"/>
    <property type="molecule type" value="Genomic_DNA"/>
</dbReference>
<dbReference type="PANTHER" id="PTHR37534">
    <property type="entry name" value="TRANSCRIPTIONAL ACTIVATOR PROTEIN UGA3"/>
    <property type="match status" value="1"/>
</dbReference>
<sequence length="794" mass="87120">MPRPKKDTGVEPKKRSRTGCWPCKARKVKCGEEKPACANCAKSGETCDYSIRLNWGGRSRKEPDSPAGGGMFTFTSNPSEPSSTSQPMSHTRTNSGTVGSTIFGHESVFVANNQTSRKDHQSPIGEFITLSRTPGSEDTNGPLDPRLQLDKQMGWDAASFSAHQSSFSVNSGFTPPMSAHTPSAGESNDDFRWSPQHSVKRMRLESGSAAVSPPIVSHPSPMFAIQPPLDHSPSYSLTPHTISNIINTPTPGSSGPSGSPYAHHAATITQHGLTPPDLRRLSVKSLLVDQDDVRPQIFPDWELYGSRTYGYDHGARDLDIPHNDDLSGIMPKPSEWLRSSNAASEDGTGSGVDAGPHAFDLGGYYNEPVAVKIPHLFEPLHPELLVNQMNLLYFHHWINHTARVMIPHECPENSLRGVLPQMAMHSTTLLHLLLAYSASHRARLLGHPEPVNRIAEWMSDVLPGLRQAISEPQSPGSSDPKDPTSIAPLVTAVMLASLEILSPNIFQVPISWRSHLQMARQLIITRGGLDKLARHADGARDRAVFLVSRWFAYLDVMGALSGGAGAQLLLGAYDDDGGGLWLVNRSEEEIYQVDCFFGFSGKCTALLARVAQLAWQCDQQRIDPITHQVRVNWAPSEEVRQQANFLIEQLHASANTYRGCSHTAICPSPSDNDDVLTEIYATNQAYHWAGLLVISRRVLGQPSTAPEVQDMVQRVIQALSKQRPSGSADSCLIFPMFVAGCEALSQPDRAIFQSRMKEVFRWGLQHAGKAAEIMERVWETGQPWETLVEGEFLG</sequence>
<evidence type="ECO:0000256" key="2">
    <source>
        <dbReference type="ARBA" id="ARBA00023242"/>
    </source>
</evidence>
<dbReference type="GO" id="GO:0008270">
    <property type="term" value="F:zinc ion binding"/>
    <property type="evidence" value="ECO:0007669"/>
    <property type="project" value="InterPro"/>
</dbReference>
<dbReference type="GO" id="GO:0005634">
    <property type="term" value="C:nucleus"/>
    <property type="evidence" value="ECO:0007669"/>
    <property type="project" value="UniProtKB-SubCell"/>
</dbReference>
<dbReference type="CDD" id="cd00067">
    <property type="entry name" value="GAL4"/>
    <property type="match status" value="1"/>
</dbReference>
<dbReference type="InterPro" id="IPR021858">
    <property type="entry name" value="Fun_TF"/>
</dbReference>
<feature type="domain" description="Zn(2)-C6 fungal-type" evidence="4">
    <location>
        <begin position="19"/>
        <end position="49"/>
    </location>
</feature>
<dbReference type="AlphaFoldDB" id="A0AAQ3M4B8"/>
<keyword evidence="6" id="KW-1185">Reference proteome</keyword>
<feature type="compositionally biased region" description="Polar residues" evidence="3">
    <location>
        <begin position="73"/>
        <end position="96"/>
    </location>
</feature>
<dbReference type="PANTHER" id="PTHR37534:SF43">
    <property type="entry name" value="FINGER DOMAIN PROTEIN, PUTATIVE (AFU_ORTHOLOGUE AFUA_1G01850)-RELATED"/>
    <property type="match status" value="1"/>
</dbReference>
<dbReference type="PROSITE" id="PS00463">
    <property type="entry name" value="ZN2_CY6_FUNGAL_1"/>
    <property type="match status" value="1"/>
</dbReference>
<evidence type="ECO:0000256" key="1">
    <source>
        <dbReference type="ARBA" id="ARBA00004123"/>
    </source>
</evidence>
<name>A0AAQ3M4B8_9PEZI</name>
<proteinExistence type="predicted"/>
<gene>
    <name evidence="5" type="ORF">R9X50_00421200</name>
</gene>
<evidence type="ECO:0000256" key="3">
    <source>
        <dbReference type="SAM" id="MobiDB-lite"/>
    </source>
</evidence>
<feature type="region of interest" description="Disordered" evidence="3">
    <location>
        <begin position="54"/>
        <end position="96"/>
    </location>
</feature>
<accession>A0AAQ3M4B8</accession>
<dbReference type="Gene3D" id="4.10.240.10">
    <property type="entry name" value="Zn(2)-C6 fungal-type DNA-binding domain"/>
    <property type="match status" value="1"/>
</dbReference>
<dbReference type="SMART" id="SM00066">
    <property type="entry name" value="GAL4"/>
    <property type="match status" value="1"/>
</dbReference>